<comment type="caution">
    <text evidence="8">The sequence shown here is derived from an EMBL/GenBank/DDBJ whole genome shotgun (WGS) entry which is preliminary data.</text>
</comment>
<dbReference type="GO" id="GO:0006096">
    <property type="term" value="P:glycolytic process"/>
    <property type="evidence" value="ECO:0007669"/>
    <property type="project" value="UniProtKB-UniRule"/>
</dbReference>
<evidence type="ECO:0000256" key="5">
    <source>
        <dbReference type="ARBA" id="ARBA00023235"/>
    </source>
</evidence>
<evidence type="ECO:0000313" key="8">
    <source>
        <dbReference type="EMBL" id="KYC52511.1"/>
    </source>
</evidence>
<reference evidence="8 9" key="1">
    <citation type="journal article" date="2016" name="ISME J.">
        <title>Chasing the elusive Euryarchaeota class WSA2: genomes reveal a uniquely fastidious methyl-reducing methanogen.</title>
        <authorList>
            <person name="Nobu M.K."/>
            <person name="Narihiro T."/>
            <person name="Kuroda K."/>
            <person name="Mei R."/>
            <person name="Liu W.T."/>
        </authorList>
    </citation>
    <scope>NUCLEOTIDE SEQUENCE [LARGE SCALE GENOMIC DNA]</scope>
    <source>
        <strain evidence="8">U1lsi0528_Bin055</strain>
    </source>
</reference>
<dbReference type="InterPro" id="IPR013785">
    <property type="entry name" value="Aldolase_TIM"/>
</dbReference>
<evidence type="ECO:0000256" key="4">
    <source>
        <dbReference type="ARBA" id="ARBA00023152"/>
    </source>
</evidence>
<dbReference type="EC" id="5.3.1.1" evidence="7"/>
<comment type="subunit">
    <text evidence="6 7">Homotetramer; dimer of dimers.</text>
</comment>
<dbReference type="Pfam" id="PF00121">
    <property type="entry name" value="TIM"/>
    <property type="match status" value="1"/>
</dbReference>
<comment type="pathway">
    <text evidence="7">Carbohydrate biosynthesis; gluconeogenesis.</text>
</comment>
<evidence type="ECO:0000256" key="2">
    <source>
        <dbReference type="ARBA" id="ARBA00022432"/>
    </source>
</evidence>
<evidence type="ECO:0000256" key="7">
    <source>
        <dbReference type="HAMAP-Rule" id="MF_00147"/>
    </source>
</evidence>
<dbReference type="NCBIfam" id="TIGR00419">
    <property type="entry name" value="tim"/>
    <property type="match status" value="1"/>
</dbReference>
<feature type="binding site" evidence="7">
    <location>
        <position position="181"/>
    </location>
    <ligand>
        <name>substrate</name>
    </ligand>
</feature>
<feature type="binding site" evidence="7">
    <location>
        <begin position="9"/>
        <end position="11"/>
    </location>
    <ligand>
        <name>substrate</name>
    </ligand>
</feature>
<accession>A0A150J5M1</accession>
<keyword evidence="3 7" id="KW-0963">Cytoplasm</keyword>
<dbReference type="InterPro" id="IPR035990">
    <property type="entry name" value="TIM_sf"/>
</dbReference>
<organism evidence="8 9">
    <name type="scientific">Candidatus Methanofastidiosum methylothiophilum</name>
    <dbReference type="NCBI Taxonomy" id="1705564"/>
    <lineage>
        <taxon>Archaea</taxon>
        <taxon>Methanobacteriati</taxon>
        <taxon>Methanobacteriota</taxon>
        <taxon>Stenosarchaea group</taxon>
        <taxon>Candidatus Methanofastidiosia</taxon>
        <taxon>Candidatus Methanofastidiosales</taxon>
        <taxon>Candidatus Methanofastidiosaceae</taxon>
        <taxon>Candidatus Methanofastidiosum</taxon>
    </lineage>
</organism>
<dbReference type="PATRIC" id="fig|1705409.3.peg.798"/>
<keyword evidence="2 7" id="KW-0312">Gluconeogenesis</keyword>
<dbReference type="UniPathway" id="UPA00138"/>
<feature type="binding site" evidence="7">
    <location>
        <begin position="202"/>
        <end position="203"/>
    </location>
    <ligand>
        <name>substrate</name>
    </ligand>
</feature>
<dbReference type="CDD" id="cd00311">
    <property type="entry name" value="TIM"/>
    <property type="match status" value="1"/>
</dbReference>
<comment type="catalytic activity">
    <reaction evidence="7">
        <text>D-glyceraldehyde 3-phosphate = dihydroxyacetone phosphate</text>
        <dbReference type="Rhea" id="RHEA:18585"/>
        <dbReference type="ChEBI" id="CHEBI:57642"/>
        <dbReference type="ChEBI" id="CHEBI:59776"/>
        <dbReference type="EC" id="5.3.1.1"/>
    </reaction>
</comment>
<dbReference type="AlphaFoldDB" id="A0A150J5M1"/>
<comment type="pathway">
    <text evidence="7">Carbohydrate degradation; glycolysis; D-glyceraldehyde 3-phosphate from glycerone phosphate: step 1/1.</text>
</comment>
<comment type="similarity">
    <text evidence="7">Belongs to the triosephosphate isomerase family.</text>
</comment>
<dbReference type="PROSITE" id="PS51440">
    <property type="entry name" value="TIM_2"/>
    <property type="match status" value="1"/>
</dbReference>
<dbReference type="GO" id="GO:0006094">
    <property type="term" value="P:gluconeogenesis"/>
    <property type="evidence" value="ECO:0007669"/>
    <property type="project" value="UniProtKB-UniRule"/>
</dbReference>
<dbReference type="SUPFAM" id="SSF51351">
    <property type="entry name" value="Triosephosphate isomerase (TIM)"/>
    <property type="match status" value="1"/>
</dbReference>
<evidence type="ECO:0000256" key="1">
    <source>
        <dbReference type="ARBA" id="ARBA00019397"/>
    </source>
</evidence>
<dbReference type="InterPro" id="IPR022891">
    <property type="entry name" value="Triosephosphate_isomerase_arc"/>
</dbReference>
<dbReference type="GO" id="GO:0005737">
    <property type="term" value="C:cytoplasm"/>
    <property type="evidence" value="ECO:0007669"/>
    <property type="project" value="UniProtKB-SubCell"/>
</dbReference>
<evidence type="ECO:0000313" key="9">
    <source>
        <dbReference type="Proteomes" id="UP000075398"/>
    </source>
</evidence>
<keyword evidence="5 7" id="KW-0413">Isomerase</keyword>
<evidence type="ECO:0000256" key="6">
    <source>
        <dbReference type="ARBA" id="ARBA00044762"/>
    </source>
</evidence>
<name>A0A150J5M1_9EURY</name>
<gene>
    <name evidence="7 8" type="primary">tpiA</name>
    <name evidence="8" type="ORF">AMQ22_00781</name>
</gene>
<evidence type="ECO:0000256" key="3">
    <source>
        <dbReference type="ARBA" id="ARBA00022490"/>
    </source>
</evidence>
<feature type="binding site" evidence="7">
    <location>
        <position position="146"/>
    </location>
    <ligand>
        <name>substrate</name>
    </ligand>
</feature>
<comment type="subcellular location">
    <subcellularLocation>
        <location evidence="7">Cytoplasm</location>
    </subcellularLocation>
</comment>
<feature type="active site" description="Proton acceptor" evidence="7">
    <location>
        <position position="141"/>
    </location>
</feature>
<dbReference type="NCBIfam" id="NF003302">
    <property type="entry name" value="PRK04302.1"/>
    <property type="match status" value="1"/>
</dbReference>
<feature type="active site" description="Electrophile" evidence="7">
    <location>
        <position position="93"/>
    </location>
</feature>
<dbReference type="HAMAP" id="MF_00147_A">
    <property type="entry name" value="TIM_A"/>
    <property type="match status" value="1"/>
</dbReference>
<dbReference type="EMBL" id="LNGC01000022">
    <property type="protein sequence ID" value="KYC52511.1"/>
    <property type="molecule type" value="Genomic_DNA"/>
</dbReference>
<dbReference type="Proteomes" id="UP000075398">
    <property type="component" value="Unassembled WGS sequence"/>
</dbReference>
<dbReference type="Gene3D" id="3.20.20.70">
    <property type="entry name" value="Aldolase class I"/>
    <property type="match status" value="1"/>
</dbReference>
<dbReference type="GO" id="GO:0004807">
    <property type="term" value="F:triose-phosphate isomerase activity"/>
    <property type="evidence" value="ECO:0007669"/>
    <property type="project" value="UniProtKB-UniRule"/>
</dbReference>
<protein>
    <recommendedName>
        <fullName evidence="1 7">Triosephosphate isomerase</fullName>
        <shortName evidence="7">TIM</shortName>
        <shortName evidence="7">TPI</shortName>
        <ecNumber evidence="7">5.3.1.1</ecNumber>
    </recommendedName>
    <alternativeName>
        <fullName evidence="7">Triose-phosphate isomerase</fullName>
    </alternativeName>
</protein>
<dbReference type="FunFam" id="3.20.20.70:FF:000223">
    <property type="entry name" value="Triosephosphate isomerase"/>
    <property type="match status" value="1"/>
</dbReference>
<proteinExistence type="inferred from homology"/>
<dbReference type="UniPathway" id="UPA00109">
    <property type="reaction ID" value="UER00189"/>
</dbReference>
<dbReference type="InterPro" id="IPR000652">
    <property type="entry name" value="Triosephosphate_isomerase"/>
</dbReference>
<sequence length="224" mass="23818">MKTPIILVNFKIYNEISGPRGLELAKICQDISNKTGVNIPIAPQIIDLSYISEKVPIPVFSQHVDNIKPGSGTGKITLEGIKASKACGTLINHSENRLKIADIESIVNRCRELGLISVVCTNNISVSKAVAMFNPNFIAVEPPELIGGDISVTDADPDIVKNTVKTIRDIAPDVKVLCGAGVKNGKDVKKAIELGAEGVLLASGVTKAKNPREVLEDLAKGAMK</sequence>
<comment type="function">
    <text evidence="7">Involved in the gluconeogenesis. Catalyzes stereospecifically the conversion of dihydroxyacetone phosphate (DHAP) to D-glyceraldehyde-3-phosphate (G3P).</text>
</comment>
<keyword evidence="4 7" id="KW-0324">Glycolysis</keyword>